<reference evidence="1" key="2">
    <citation type="submission" date="2020-10" db="EMBL/GenBank/DDBJ databases">
        <authorList>
            <person name="Cooper E.A."/>
            <person name="Brenton Z.W."/>
            <person name="Flinn B.S."/>
            <person name="Jenkins J."/>
            <person name="Shu S."/>
            <person name="Flowers D."/>
            <person name="Luo F."/>
            <person name="Wang Y."/>
            <person name="Xia P."/>
            <person name="Barry K."/>
            <person name="Daum C."/>
            <person name="Lipzen A."/>
            <person name="Yoshinaga Y."/>
            <person name="Schmutz J."/>
            <person name="Saski C."/>
            <person name="Vermerris W."/>
            <person name="Kresovich S."/>
        </authorList>
    </citation>
    <scope>NUCLEOTIDE SEQUENCE</scope>
</reference>
<comment type="caution">
    <text evidence="1">The sequence shown here is derived from an EMBL/GenBank/DDBJ whole genome shotgun (WGS) entry which is preliminary data.</text>
</comment>
<proteinExistence type="predicted"/>
<dbReference type="PROSITE" id="PS51257">
    <property type="entry name" value="PROKAR_LIPOPROTEIN"/>
    <property type="match status" value="1"/>
</dbReference>
<name>A0A921QDD5_SORBI</name>
<protein>
    <submittedName>
        <fullName evidence="1">Uncharacterized protein</fullName>
    </submittedName>
</protein>
<dbReference type="AlphaFoldDB" id="A0A921QDD5"/>
<accession>A0A921QDD5</accession>
<sequence>MEVQNVKCSGCQKLPQFGASISSCFGSFHRAIYTKSTLVMKLHVMLGLGCVFQRRKRSCG</sequence>
<gene>
    <name evidence="1" type="ORF">BDA96_09G197000</name>
</gene>
<reference evidence="1" key="1">
    <citation type="journal article" date="2019" name="BMC Genomics">
        <title>A new reference genome for Sorghum bicolor reveals high levels of sequence similarity between sweet and grain genotypes: implications for the genetics of sugar metabolism.</title>
        <authorList>
            <person name="Cooper E.A."/>
            <person name="Brenton Z.W."/>
            <person name="Flinn B.S."/>
            <person name="Jenkins J."/>
            <person name="Shu S."/>
            <person name="Flowers D."/>
            <person name="Luo F."/>
            <person name="Wang Y."/>
            <person name="Xia P."/>
            <person name="Barry K."/>
            <person name="Daum C."/>
            <person name="Lipzen A."/>
            <person name="Yoshinaga Y."/>
            <person name="Schmutz J."/>
            <person name="Saski C."/>
            <person name="Vermerris W."/>
            <person name="Kresovich S."/>
        </authorList>
    </citation>
    <scope>NUCLEOTIDE SEQUENCE</scope>
</reference>
<dbReference type="EMBL" id="CM027688">
    <property type="protein sequence ID" value="KAG0518677.1"/>
    <property type="molecule type" value="Genomic_DNA"/>
</dbReference>
<evidence type="ECO:0000313" key="1">
    <source>
        <dbReference type="EMBL" id="KAG0518677.1"/>
    </source>
</evidence>
<organism evidence="1 2">
    <name type="scientific">Sorghum bicolor</name>
    <name type="common">Sorghum</name>
    <name type="synonym">Sorghum vulgare</name>
    <dbReference type="NCBI Taxonomy" id="4558"/>
    <lineage>
        <taxon>Eukaryota</taxon>
        <taxon>Viridiplantae</taxon>
        <taxon>Streptophyta</taxon>
        <taxon>Embryophyta</taxon>
        <taxon>Tracheophyta</taxon>
        <taxon>Spermatophyta</taxon>
        <taxon>Magnoliopsida</taxon>
        <taxon>Liliopsida</taxon>
        <taxon>Poales</taxon>
        <taxon>Poaceae</taxon>
        <taxon>PACMAD clade</taxon>
        <taxon>Panicoideae</taxon>
        <taxon>Andropogonodae</taxon>
        <taxon>Andropogoneae</taxon>
        <taxon>Sorghinae</taxon>
        <taxon>Sorghum</taxon>
    </lineage>
</organism>
<evidence type="ECO:0000313" key="2">
    <source>
        <dbReference type="Proteomes" id="UP000807115"/>
    </source>
</evidence>
<dbReference type="Proteomes" id="UP000807115">
    <property type="component" value="Chromosome 9"/>
</dbReference>